<evidence type="ECO:0000259" key="3">
    <source>
        <dbReference type="PROSITE" id="PS50948"/>
    </source>
</evidence>
<feature type="compositionally biased region" description="Basic and acidic residues" evidence="1">
    <location>
        <begin position="745"/>
        <end position="762"/>
    </location>
</feature>
<keyword evidence="4" id="KW-1185">Reference proteome</keyword>
<feature type="compositionally biased region" description="Basic and acidic residues" evidence="1">
    <location>
        <begin position="158"/>
        <end position="170"/>
    </location>
</feature>
<feature type="compositionally biased region" description="Basic and acidic residues" evidence="1">
    <location>
        <begin position="793"/>
        <end position="803"/>
    </location>
</feature>
<dbReference type="PROSITE" id="PS50948">
    <property type="entry name" value="PAN"/>
    <property type="match status" value="4"/>
</dbReference>
<dbReference type="PANTHER" id="PTHR47327:SF13">
    <property type="entry name" value="APPLE DOMAIN-CONTAINING PROTEIN"/>
    <property type="match status" value="1"/>
</dbReference>
<feature type="region of interest" description="Disordered" evidence="1">
    <location>
        <begin position="1485"/>
        <end position="1570"/>
    </location>
</feature>
<sequence length="1703" mass="195213">MDNCGKMTFQSGLLIVSITLIGSVVSIDVAGQLAVIKNDCYERLAIGEKLSPKQTYKTFDHNTVSKCEMECTQEKETCRAFSFGIGPKGNGTCLLSKMAVKETADLKPIGTIRDTDFDLYIKKMDCKIVIEPPSFVGAEKPPDELHIYSTKPLNVGQEQHEHHHHDHENLPAEGDPYAQPSSPNLYSSLKHPYQGYGNGYQYNKPHTPLSPPSNHQGDKVEHVQALVSIASGPQSVLHPVHNILISGDSYEPGSSQGSPIASTYGDGNLPPYRPPALHHPYDDCRPQERPFNGYDKPSRPLPNYGSAKPDYFQPDNGYNYPKPDKNRPGYTKPETGYGQPVRPQLEYGNPKPDNFKPVTGYDYPKPDYYKPDVGYEFQKPGLRPESDFLNYRPYLPYPSDYGTPQNIPGPSYLPPSDDRPDPNTPNSGYSGGFLAIDRRKYQSYNQFDSFESETSGYYPIRPNNPDFNYYDNYDRPDPARPNRYGSVIPHPSDYLFLRPNPDNYDPPPLKPLPTGGYNSNDKPRPPNNYYNQNSDRNDQNLGYNDRNTNQGYEKPLPSWPSRPSQDNPIAPRPIKPVTEINGYDGVDYTNKHYGKPGEYQDDKNEGGKKVISHSIGHHGEKITAIITEINNACFRRTLAGKRVVRSLVRKLLFCDTVEQCQWECGDERRFTCEGFNYRLDPSGRGKGECELLALSLPQIDVVREIVTDPDYDYYTRDRNAAQVNCGQRPSNSLFSVYGDRRHGYYGNRRGDGSGAYDRRPTDIARPLRPPGERWDYGTQPTRPRPLPPIDQRPLPDGERNYEYGNRRGDYSYDHHLHESQSNRFSNHYKEHNLDSFDSHNDGYRPYNGIHYLPASNGWRPSHRHSPPHYEPDSSFRPPNHSFSESKFIPDRTPPDRLPSRDHWGLNNYGWGSYGGHYGNPESYHPHRGTNGHRLSVHRNEVDNRRQYFYSKPEPPSDWGMYGGSYGTGGINLEYKGYGNNQGYNYWGFNKYHDQDYGLLPPRKQIGNYLPPPENSYLPLPKPGHYLPSQPHIRDFDNSILPYKPRRPPPHTLNEECSLRTATGFRLHKKIVKKFFAVPNIYECELLCVKEKDFPCASYAFRYSISLSFPTDNCYLSNRNYKELDYYSDLEPDRDFDIYTMNNKQTCSEPLVILEKKHSECFWRVRSSHRLSDSVVRDSLTVNSIVDCQLECLKSRGFTCRSYSFRYGSPIIGGIIDNCQLTDCPLFELDPKVHFVYEPGFEIYERGSFGHGCEVDHFGIRGRPHIINDGAKIDQICYIGFGSAARLLPQATIKSTHVPTELDCKIECSKGREGTFFRCMSFSFSTGRLIAGQNCFLSDIMQRDLLPNVDYIHDPDSWLFTWDHYNPDCVDFAYKNVHSVQKPNGFTHKYGLDYPNALDVWRAYSVNGWPCKRGTLCKENKEAGFWYCEIEGGNHDPWDYCCSPDHQCGLSKGYPYSWCYVGPTRTQWRKCSDYYYPYIHNVNDRFDQHAPPPSHSPGYRPDRPNAPDKPEKPKPSLDQYEEQFDNQFLKPPKPGGFGEPRRWPVSYLHKENPTNDTETDVESSSNTIPSRKKENTKLAAIKNLIDVIKNNDFKNVQYHIANDSNKSDDVLFVKIPLPNYDEKNASTTTERPKRRNKLVSRTKVNLEVVDGMQDRKSKMQKSLAEQEVNDDSDMDNLTRMPVFRRGFVTRTNLTNIRKNQAEPF</sequence>
<dbReference type="InterPro" id="IPR003609">
    <property type="entry name" value="Pan_app"/>
</dbReference>
<dbReference type="OrthoDB" id="5418055at2759"/>
<evidence type="ECO:0000313" key="9">
    <source>
        <dbReference type="RefSeq" id="XP_030764943.1"/>
    </source>
</evidence>
<feature type="domain" description="Apple" evidence="3">
    <location>
        <begin position="1160"/>
        <end position="1247"/>
    </location>
</feature>
<feature type="region of interest" description="Disordered" evidence="1">
    <location>
        <begin position="1653"/>
        <end position="1675"/>
    </location>
</feature>
<feature type="chain" id="PRO_5044642924" evidence="2">
    <location>
        <begin position="27"/>
        <end position="1703"/>
    </location>
</feature>
<dbReference type="Gene3D" id="3.50.4.10">
    <property type="entry name" value="Hepatocyte Growth Factor"/>
    <property type="match status" value="4"/>
</dbReference>
<feature type="region of interest" description="Disordered" evidence="1">
    <location>
        <begin position="860"/>
        <end position="899"/>
    </location>
</feature>
<feature type="region of interest" description="Disordered" evidence="1">
    <location>
        <begin position="468"/>
        <end position="583"/>
    </location>
</feature>
<gene>
    <name evidence="5 6 7 8 9" type="primary">LOC115889139</name>
</gene>
<evidence type="ECO:0000313" key="6">
    <source>
        <dbReference type="RefSeq" id="XP_030764938.1"/>
    </source>
</evidence>
<feature type="domain" description="Apple" evidence="3">
    <location>
        <begin position="633"/>
        <end position="718"/>
    </location>
</feature>
<feature type="domain" description="Apple" evidence="3">
    <location>
        <begin position="40"/>
        <end position="126"/>
    </location>
</feature>
<feature type="region of interest" description="Disordered" evidence="1">
    <location>
        <begin position="196"/>
        <end position="218"/>
    </location>
</feature>
<feature type="compositionally biased region" description="Basic and acidic residues" evidence="1">
    <location>
        <begin position="1499"/>
        <end position="1514"/>
    </location>
</feature>
<dbReference type="RefSeq" id="XP_030764940.1">
    <property type="nucleotide sequence ID" value="XM_030909080.1"/>
</dbReference>
<feature type="region of interest" description="Disordered" evidence="1">
    <location>
        <begin position="745"/>
        <end position="803"/>
    </location>
</feature>
<evidence type="ECO:0000256" key="2">
    <source>
        <dbReference type="SAM" id="SignalP"/>
    </source>
</evidence>
<feature type="compositionally biased region" description="Polar residues" evidence="1">
    <location>
        <begin position="528"/>
        <end position="551"/>
    </location>
</feature>
<feature type="compositionally biased region" description="Polar residues" evidence="1">
    <location>
        <begin position="252"/>
        <end position="261"/>
    </location>
</feature>
<dbReference type="KEGG" id="soy:115889139"/>
<dbReference type="Pfam" id="PF00024">
    <property type="entry name" value="PAN_1"/>
    <property type="match status" value="2"/>
</dbReference>
<dbReference type="InterPro" id="IPR052774">
    <property type="entry name" value="Celegans_DevNeuronal_Protein"/>
</dbReference>
<feature type="domain" description="Apple" evidence="3">
    <location>
        <begin position="1056"/>
        <end position="1142"/>
    </location>
</feature>
<keyword evidence="2" id="KW-0732">Signal</keyword>
<evidence type="ECO:0000313" key="5">
    <source>
        <dbReference type="RefSeq" id="XP_030764937.1"/>
    </source>
</evidence>
<protein>
    <submittedName>
        <fullName evidence="5 6">Uncharacterized protein LOC115889139 isoform X1</fullName>
    </submittedName>
</protein>
<evidence type="ECO:0000313" key="8">
    <source>
        <dbReference type="RefSeq" id="XP_030764940.1"/>
    </source>
</evidence>
<dbReference type="SUPFAM" id="SSF57414">
    <property type="entry name" value="Hairpin loop containing domain-like"/>
    <property type="match status" value="2"/>
</dbReference>
<organism evidence="4 9">
    <name type="scientific">Sitophilus oryzae</name>
    <name type="common">Rice weevil</name>
    <name type="synonym">Curculio oryzae</name>
    <dbReference type="NCBI Taxonomy" id="7048"/>
    <lineage>
        <taxon>Eukaryota</taxon>
        <taxon>Metazoa</taxon>
        <taxon>Ecdysozoa</taxon>
        <taxon>Arthropoda</taxon>
        <taxon>Hexapoda</taxon>
        <taxon>Insecta</taxon>
        <taxon>Pterygota</taxon>
        <taxon>Neoptera</taxon>
        <taxon>Endopterygota</taxon>
        <taxon>Coleoptera</taxon>
        <taxon>Polyphaga</taxon>
        <taxon>Cucujiformia</taxon>
        <taxon>Curculionidae</taxon>
        <taxon>Dryophthorinae</taxon>
        <taxon>Sitophilus</taxon>
    </lineage>
</organism>
<dbReference type="Proteomes" id="UP000504635">
    <property type="component" value="Unplaced"/>
</dbReference>
<accession>A0A6J2YLR3</accession>
<dbReference type="RefSeq" id="XP_030764937.1">
    <property type="nucleotide sequence ID" value="XM_030909077.1"/>
</dbReference>
<dbReference type="RefSeq" id="XP_030764943.1">
    <property type="nucleotide sequence ID" value="XM_030909083.1"/>
</dbReference>
<evidence type="ECO:0000313" key="4">
    <source>
        <dbReference type="Proteomes" id="UP000504635"/>
    </source>
</evidence>
<proteinExistence type="predicted"/>
<reference evidence="5 6" key="1">
    <citation type="submission" date="2025-04" db="UniProtKB">
        <authorList>
            <consortium name="RefSeq"/>
        </authorList>
    </citation>
    <scope>IDENTIFICATION</scope>
    <source>
        <tissue evidence="5 6">Gonads</tissue>
    </source>
</reference>
<name>A0A6J2YLR3_SITOR</name>
<dbReference type="CDD" id="cd01099">
    <property type="entry name" value="PAN_AP_HGF"/>
    <property type="match status" value="3"/>
</dbReference>
<feature type="region of interest" description="Disordered" evidence="1">
    <location>
        <begin position="393"/>
        <end position="433"/>
    </location>
</feature>
<feature type="region of interest" description="Disordered" evidence="1">
    <location>
        <begin position="247"/>
        <end position="363"/>
    </location>
</feature>
<dbReference type="RefSeq" id="XP_030764938.1">
    <property type="nucleotide sequence ID" value="XM_030909078.1"/>
</dbReference>
<dbReference type="RefSeq" id="XP_030764939.1">
    <property type="nucleotide sequence ID" value="XM_030909079.1"/>
</dbReference>
<feature type="compositionally biased region" description="Basic and acidic residues" evidence="1">
    <location>
        <begin position="887"/>
        <end position="899"/>
    </location>
</feature>
<dbReference type="GeneID" id="115889139"/>
<dbReference type="PANTHER" id="PTHR47327">
    <property type="entry name" value="FI18240P1-RELATED"/>
    <property type="match status" value="1"/>
</dbReference>
<evidence type="ECO:0000256" key="1">
    <source>
        <dbReference type="SAM" id="MobiDB-lite"/>
    </source>
</evidence>
<dbReference type="GO" id="GO:0009653">
    <property type="term" value="P:anatomical structure morphogenesis"/>
    <property type="evidence" value="ECO:0007669"/>
    <property type="project" value="TreeGrafter"/>
</dbReference>
<feature type="signal peptide" evidence="2">
    <location>
        <begin position="1"/>
        <end position="26"/>
    </location>
</feature>
<dbReference type="SMART" id="SM00473">
    <property type="entry name" value="PAN_AP"/>
    <property type="match status" value="5"/>
</dbReference>
<evidence type="ECO:0000313" key="7">
    <source>
        <dbReference type="RefSeq" id="XP_030764939.1"/>
    </source>
</evidence>
<feature type="region of interest" description="Disordered" evidence="1">
    <location>
        <begin position="156"/>
        <end position="182"/>
    </location>
</feature>
<feature type="compositionally biased region" description="Basic and acidic residues" evidence="1">
    <location>
        <begin position="279"/>
        <end position="288"/>
    </location>
</feature>